<feature type="compositionally biased region" description="Basic and acidic residues" evidence="1">
    <location>
        <begin position="128"/>
        <end position="152"/>
    </location>
</feature>
<evidence type="ECO:0000313" key="2">
    <source>
        <dbReference type="EMBL" id="KAA0059829.1"/>
    </source>
</evidence>
<dbReference type="AlphaFoldDB" id="A0A5A7V1Z3"/>
<organism evidence="2 4">
    <name type="scientific">Cucumis melo var. makuwa</name>
    <name type="common">Oriental melon</name>
    <dbReference type="NCBI Taxonomy" id="1194695"/>
    <lineage>
        <taxon>Eukaryota</taxon>
        <taxon>Viridiplantae</taxon>
        <taxon>Streptophyta</taxon>
        <taxon>Embryophyta</taxon>
        <taxon>Tracheophyta</taxon>
        <taxon>Spermatophyta</taxon>
        <taxon>Magnoliopsida</taxon>
        <taxon>eudicotyledons</taxon>
        <taxon>Gunneridae</taxon>
        <taxon>Pentapetalae</taxon>
        <taxon>rosids</taxon>
        <taxon>fabids</taxon>
        <taxon>Cucurbitales</taxon>
        <taxon>Cucurbitaceae</taxon>
        <taxon>Benincaseae</taxon>
        <taxon>Cucumis</taxon>
    </lineage>
</organism>
<keyword evidence="2" id="KW-0808">Transferase</keyword>
<reference evidence="4 5" key="1">
    <citation type="submission" date="2019-08" db="EMBL/GenBank/DDBJ databases">
        <title>Draft genome sequences of two oriental melons (Cucumis melo L. var makuwa).</title>
        <authorList>
            <person name="Kwon S.-Y."/>
        </authorList>
    </citation>
    <scope>NUCLEOTIDE SEQUENCE [LARGE SCALE GENOMIC DNA]</scope>
    <source>
        <strain evidence="5">cv. Chang Bougi</strain>
        <strain evidence="4">cv. SW 3</strain>
        <tissue evidence="2">Leaf</tissue>
    </source>
</reference>
<evidence type="ECO:0000313" key="3">
    <source>
        <dbReference type="EMBL" id="TYK24788.1"/>
    </source>
</evidence>
<sequence>MIGTARKLLSSPTESPDFRALNTTMEFSSPSPTRSSRPALNHDIFRSWNGKQIHLRDDHPFEYGFRLTSPQRSPQFYRSNYHTLSPPSKALAIATGQKELMEIVNNMPESCYELSLRDLVEQPMVVGQREDTGVDERDSNLGGHREVFSRENRKSRKETRALVGRSSMENEGLYLKMGFPKSIGTTTRKKKKKNDSSLNMSAKVSPKPPQLVEKDWWKRRLSVSSESESVSYGSNVNNGSIKSSSSSSSNGSNKSRTKSTGRNIGESDELMMNDFLSGMKDTQFHNSIESSLLCIDCVRREVAGHGFIPNIMNEMNEQETALPCTRTK</sequence>
<evidence type="ECO:0000256" key="1">
    <source>
        <dbReference type="SAM" id="MobiDB-lite"/>
    </source>
</evidence>
<gene>
    <name evidence="3" type="ORF">E5676_scaffold184G00330</name>
    <name evidence="2" type="ORF">E6C27_scaffold108G001090</name>
</gene>
<evidence type="ECO:0000313" key="5">
    <source>
        <dbReference type="Proteomes" id="UP000321947"/>
    </source>
</evidence>
<feature type="region of interest" description="Disordered" evidence="1">
    <location>
        <begin position="228"/>
        <end position="266"/>
    </location>
</feature>
<dbReference type="EMBL" id="SSTE01005892">
    <property type="protein sequence ID" value="KAA0059829.1"/>
    <property type="molecule type" value="Genomic_DNA"/>
</dbReference>
<proteinExistence type="predicted"/>
<feature type="region of interest" description="Disordered" evidence="1">
    <location>
        <begin position="128"/>
        <end position="164"/>
    </location>
</feature>
<dbReference type="GO" id="GO:0016301">
    <property type="term" value="F:kinase activity"/>
    <property type="evidence" value="ECO:0007669"/>
    <property type="project" value="UniProtKB-KW"/>
</dbReference>
<accession>A0A5A7V1Z3</accession>
<dbReference type="PANTHER" id="PTHR34193:SF1">
    <property type="entry name" value="EXPRESSED PROTEIN"/>
    <property type="match status" value="1"/>
</dbReference>
<name>A0A5A7V1Z3_CUCMM</name>
<dbReference type="OrthoDB" id="776574at2759"/>
<protein>
    <submittedName>
        <fullName evidence="2 3">Serine/threonine-protein kinase ndrD</fullName>
    </submittedName>
</protein>
<dbReference type="Proteomes" id="UP000321393">
    <property type="component" value="Unassembled WGS sequence"/>
</dbReference>
<feature type="compositionally biased region" description="Low complexity" evidence="1">
    <location>
        <begin position="228"/>
        <end position="254"/>
    </location>
</feature>
<dbReference type="STRING" id="1194695.A0A5A7V1Z3"/>
<evidence type="ECO:0000313" key="4">
    <source>
        <dbReference type="Proteomes" id="UP000321393"/>
    </source>
</evidence>
<dbReference type="EMBL" id="SSTD01003836">
    <property type="protein sequence ID" value="TYK24788.1"/>
    <property type="molecule type" value="Genomic_DNA"/>
</dbReference>
<feature type="region of interest" description="Disordered" evidence="1">
    <location>
        <begin position="182"/>
        <end position="211"/>
    </location>
</feature>
<keyword evidence="2" id="KW-0418">Kinase</keyword>
<comment type="caution">
    <text evidence="2">The sequence shown here is derived from an EMBL/GenBank/DDBJ whole genome shotgun (WGS) entry which is preliminary data.</text>
</comment>
<dbReference type="Proteomes" id="UP000321947">
    <property type="component" value="Unassembled WGS sequence"/>
</dbReference>
<dbReference type="PANTHER" id="PTHR34193">
    <property type="entry name" value="OS11G0199801 PROTEIN"/>
    <property type="match status" value="1"/>
</dbReference>